<evidence type="ECO:0000313" key="1">
    <source>
        <dbReference type="EMBL" id="MAA14585.1"/>
    </source>
</evidence>
<reference evidence="1" key="1">
    <citation type="journal article" date="2017" name="Parasit. Vectors">
        <title>Sialotranscriptomics of Rhipicephalus zambeziensis reveals intricate expression profiles of secretory proteins and suggests tight temporal transcriptional regulation during blood-feeding.</title>
        <authorList>
            <person name="de Castro M.H."/>
            <person name="de Klerk D."/>
            <person name="Pienaar R."/>
            <person name="Rees D.J.G."/>
            <person name="Mans B.J."/>
        </authorList>
    </citation>
    <scope>NUCLEOTIDE SEQUENCE</scope>
    <source>
        <tissue evidence="1">Salivary glands</tissue>
    </source>
</reference>
<dbReference type="EMBL" id="GFPF01003439">
    <property type="protein sequence ID" value="MAA14585.1"/>
    <property type="molecule type" value="Transcribed_RNA"/>
</dbReference>
<protein>
    <submittedName>
        <fullName evidence="1">Uncharacterized protein</fullName>
    </submittedName>
</protein>
<sequence length="113" mass="12993">MCVTDSGAPEQWTLAKSRSIAQRTFMKRKENVTLLNYTNVQQCQQCQNYPPTKQLIILILVCSSLIPTNMSDHPYLGFLVTWYIAKVHSIAQCTSLRLYTSRTSYCWPDCYAC</sequence>
<proteinExistence type="predicted"/>
<dbReference type="AlphaFoldDB" id="A0A224YCE1"/>
<name>A0A224YCE1_9ACAR</name>
<organism evidence="1">
    <name type="scientific">Rhipicephalus zambeziensis</name>
    <dbReference type="NCBI Taxonomy" id="60191"/>
    <lineage>
        <taxon>Eukaryota</taxon>
        <taxon>Metazoa</taxon>
        <taxon>Ecdysozoa</taxon>
        <taxon>Arthropoda</taxon>
        <taxon>Chelicerata</taxon>
        <taxon>Arachnida</taxon>
        <taxon>Acari</taxon>
        <taxon>Parasitiformes</taxon>
        <taxon>Ixodida</taxon>
        <taxon>Ixodoidea</taxon>
        <taxon>Ixodidae</taxon>
        <taxon>Rhipicephalinae</taxon>
        <taxon>Rhipicephalus</taxon>
        <taxon>Rhipicephalus</taxon>
    </lineage>
</organism>
<accession>A0A224YCE1</accession>